<dbReference type="SUPFAM" id="SSF48452">
    <property type="entry name" value="TPR-like"/>
    <property type="match status" value="1"/>
</dbReference>
<protein>
    <submittedName>
        <fullName evidence="1">Uncharacterized protein</fullName>
    </submittedName>
</protein>
<dbReference type="InterPro" id="IPR026270">
    <property type="entry name" value="SRP72"/>
</dbReference>
<dbReference type="AlphaFoldDB" id="A0A7J7IQK1"/>
<dbReference type="GO" id="GO:0005786">
    <property type="term" value="C:signal recognition particle, endoplasmic reticulum targeting"/>
    <property type="evidence" value="ECO:0007669"/>
    <property type="project" value="TreeGrafter"/>
</dbReference>
<sequence length="481" mass="53814">MTDAVAARLGEARRALEQALTQNQHERVLALCDQLLEAPADQLSLGDNMDDRDLLRARLYQARSTAGAHLAQTETALSDIEQIPERLRDEQVCFLQAYLLYRTRRLKDALQLIPASLSTESGDVMTDEARRWGLLRAQVAYAQGDLAQAAKVWRQLIVHGPDSNETAAIWSNWIAALSSRLDSKADNDDWGEAIAAIQNARIFEGFFNLSIWHTSQRKYESAMRWLDEARALAIAELGTDRHHDVARIDVQRACLFQLQDQDQRAQALYRDLGTWRGTRALVPVDGSADWVRAFNASVLEGDLAALLDSDPSSWTLTECQRQLLLWNRAIAALSSNKAQIALATVEEMTFDPLDRIVLKACALDARGRHQEAEQMLLEHRLSMHAAQMRLQRGDVGGALALLEQSPGPSLQSKSNDLPVRNQPACVLFRATWYRRQGYLDKAIQTLIEAASDALPIRRLYAELLLESKQFGSVLDSIPNDA</sequence>
<keyword evidence="2" id="KW-1185">Reference proteome</keyword>
<accession>A0A7J7IQK1</accession>
<reference evidence="1 2" key="1">
    <citation type="journal article" date="2020" name="J. Phycol.">
        <title>Comparative genome analysis reveals Cyanidiococcus gen. nov., a new extremophilic red algal genus sister to Cyanidioschyzon (Cyanidioschyzonaceae, Rhodophyta).</title>
        <authorList>
            <person name="Liu S.-L."/>
            <person name="Chiang Y.-R."/>
            <person name="Yoon H.S."/>
            <person name="Fu H.-Y."/>
        </authorList>
    </citation>
    <scope>NUCLEOTIDE SEQUENCE [LARGE SCALE GENOMIC DNA]</scope>
    <source>
        <strain evidence="1 2">THAL066</strain>
    </source>
</reference>
<dbReference type="GO" id="GO:0043022">
    <property type="term" value="F:ribosome binding"/>
    <property type="evidence" value="ECO:0007669"/>
    <property type="project" value="TreeGrafter"/>
</dbReference>
<dbReference type="Gene3D" id="1.25.40.10">
    <property type="entry name" value="Tetratricopeptide repeat domain"/>
    <property type="match status" value="1"/>
</dbReference>
<dbReference type="GO" id="GO:0008312">
    <property type="term" value="F:7S RNA binding"/>
    <property type="evidence" value="ECO:0007669"/>
    <property type="project" value="TreeGrafter"/>
</dbReference>
<comment type="caution">
    <text evidence="1">The sequence shown here is derived from an EMBL/GenBank/DDBJ whole genome shotgun (WGS) entry which is preliminary data.</text>
</comment>
<evidence type="ECO:0000313" key="1">
    <source>
        <dbReference type="EMBL" id="KAF6004844.1"/>
    </source>
</evidence>
<dbReference type="OrthoDB" id="10487192at2759"/>
<dbReference type="PANTHER" id="PTHR14094">
    <property type="entry name" value="SIGNAL RECOGNITION PARTICLE 72"/>
    <property type="match status" value="1"/>
</dbReference>
<gene>
    <name evidence="1" type="ORF">F1559_002878</name>
</gene>
<dbReference type="GO" id="GO:0006614">
    <property type="term" value="P:SRP-dependent cotranslational protein targeting to membrane"/>
    <property type="evidence" value="ECO:0007669"/>
    <property type="project" value="InterPro"/>
</dbReference>
<proteinExistence type="predicted"/>
<dbReference type="EMBL" id="VWRR01000002">
    <property type="protein sequence ID" value="KAF6004844.1"/>
    <property type="molecule type" value="Genomic_DNA"/>
</dbReference>
<dbReference type="InterPro" id="IPR011990">
    <property type="entry name" value="TPR-like_helical_dom_sf"/>
</dbReference>
<dbReference type="Proteomes" id="UP000530660">
    <property type="component" value="Unassembled WGS sequence"/>
</dbReference>
<name>A0A7J7IQK1_9RHOD</name>
<dbReference type="PANTHER" id="PTHR14094:SF9">
    <property type="entry name" value="SIGNAL RECOGNITION PARTICLE SUBUNIT SRP72"/>
    <property type="match status" value="1"/>
</dbReference>
<organism evidence="1 2">
    <name type="scientific">Cyanidiococcus yangmingshanensis</name>
    <dbReference type="NCBI Taxonomy" id="2690220"/>
    <lineage>
        <taxon>Eukaryota</taxon>
        <taxon>Rhodophyta</taxon>
        <taxon>Bangiophyceae</taxon>
        <taxon>Cyanidiales</taxon>
        <taxon>Cyanidiaceae</taxon>
        <taxon>Cyanidiococcus</taxon>
    </lineage>
</organism>
<evidence type="ECO:0000313" key="2">
    <source>
        <dbReference type="Proteomes" id="UP000530660"/>
    </source>
</evidence>